<proteinExistence type="predicted"/>
<organism evidence="1 2">
    <name type="scientific">Agromyces mariniharenae</name>
    <dbReference type="NCBI Taxonomy" id="2604423"/>
    <lineage>
        <taxon>Bacteria</taxon>
        <taxon>Bacillati</taxon>
        <taxon>Actinomycetota</taxon>
        <taxon>Actinomycetes</taxon>
        <taxon>Micrococcales</taxon>
        <taxon>Microbacteriaceae</taxon>
        <taxon>Agromyces</taxon>
    </lineage>
</organism>
<protein>
    <recommendedName>
        <fullName evidence="3">Glutaminase</fullName>
    </recommendedName>
</protein>
<sequence length="184" mass="19536">MTDAARPPDPAPDAAGAVARARELLLEAAAALRDGGARHETLAELAPARRVLGMPRAARMTPIGPVWRLGVLLLDETGRAYATGHVVRAERAARKSITAEAVVQQRAWRAAAVKGGIPEGETVDFDAPAVDLDELGRVGASGPLVVRESEVRVRWSPAQPDALTPLDAYLRDRVDLLVHPPEGT</sequence>
<accession>A0A5S4VIB0</accession>
<keyword evidence="2" id="KW-1185">Reference proteome</keyword>
<reference evidence="1 2" key="1">
    <citation type="submission" date="2019-08" db="EMBL/GenBank/DDBJ databases">
        <authorList>
            <person name="Hu J."/>
        </authorList>
    </citation>
    <scope>NUCLEOTIDE SEQUENCE [LARGE SCALE GENOMIC DNA]</scope>
    <source>
        <strain evidence="1 2">NEAU-184</strain>
    </source>
</reference>
<dbReference type="Proteomes" id="UP000325243">
    <property type="component" value="Unassembled WGS sequence"/>
</dbReference>
<evidence type="ECO:0008006" key="3">
    <source>
        <dbReference type="Google" id="ProtNLM"/>
    </source>
</evidence>
<name>A0A5S4VIB0_9MICO</name>
<evidence type="ECO:0000313" key="2">
    <source>
        <dbReference type="Proteomes" id="UP000325243"/>
    </source>
</evidence>
<gene>
    <name evidence="1" type="ORF">FYC51_09460</name>
</gene>
<comment type="caution">
    <text evidence="1">The sequence shown here is derived from an EMBL/GenBank/DDBJ whole genome shotgun (WGS) entry which is preliminary data.</text>
</comment>
<dbReference type="AlphaFoldDB" id="A0A5S4VIB0"/>
<dbReference type="EMBL" id="VSSB01000001">
    <property type="protein sequence ID" value="TYL53845.1"/>
    <property type="molecule type" value="Genomic_DNA"/>
</dbReference>
<evidence type="ECO:0000313" key="1">
    <source>
        <dbReference type="EMBL" id="TYL53845.1"/>
    </source>
</evidence>
<dbReference type="RefSeq" id="WP_148733311.1">
    <property type="nucleotide sequence ID" value="NZ_VSSB01000001.1"/>
</dbReference>